<dbReference type="PANTHER" id="PTHR33332">
    <property type="entry name" value="REVERSE TRANSCRIPTASE DOMAIN-CONTAINING PROTEIN"/>
    <property type="match status" value="1"/>
</dbReference>
<dbReference type="EMBL" id="JANPWB010000013">
    <property type="protein sequence ID" value="KAJ1107367.1"/>
    <property type="molecule type" value="Genomic_DNA"/>
</dbReference>
<organism evidence="3 4">
    <name type="scientific">Pleurodeles waltl</name>
    <name type="common">Iberian ribbed newt</name>
    <dbReference type="NCBI Taxonomy" id="8319"/>
    <lineage>
        <taxon>Eukaryota</taxon>
        <taxon>Metazoa</taxon>
        <taxon>Chordata</taxon>
        <taxon>Craniata</taxon>
        <taxon>Vertebrata</taxon>
        <taxon>Euteleostomi</taxon>
        <taxon>Amphibia</taxon>
        <taxon>Batrachia</taxon>
        <taxon>Caudata</taxon>
        <taxon>Salamandroidea</taxon>
        <taxon>Salamandridae</taxon>
        <taxon>Pleurodelinae</taxon>
        <taxon>Pleurodeles</taxon>
    </lineage>
</organism>
<dbReference type="SUPFAM" id="SSF56672">
    <property type="entry name" value="DNA/RNA polymerases"/>
    <property type="match status" value="1"/>
</dbReference>
<accession>A0AAV7MUT4</accession>
<dbReference type="AlphaFoldDB" id="A0AAV7MUT4"/>
<evidence type="ECO:0000259" key="2">
    <source>
        <dbReference type="PROSITE" id="PS50878"/>
    </source>
</evidence>
<evidence type="ECO:0000313" key="4">
    <source>
        <dbReference type="Proteomes" id="UP001066276"/>
    </source>
</evidence>
<dbReference type="InterPro" id="IPR043502">
    <property type="entry name" value="DNA/RNA_pol_sf"/>
</dbReference>
<dbReference type="Proteomes" id="UP001066276">
    <property type="component" value="Chromosome 9"/>
</dbReference>
<dbReference type="InterPro" id="IPR000477">
    <property type="entry name" value="RT_dom"/>
</dbReference>
<dbReference type="PROSITE" id="PS50878">
    <property type="entry name" value="RT_POL"/>
    <property type="match status" value="1"/>
</dbReference>
<proteinExistence type="predicted"/>
<evidence type="ECO:0000313" key="3">
    <source>
        <dbReference type="EMBL" id="KAJ1107367.1"/>
    </source>
</evidence>
<reference evidence="3" key="1">
    <citation type="journal article" date="2022" name="bioRxiv">
        <title>Sequencing and chromosome-scale assembly of the giantPleurodeles waltlgenome.</title>
        <authorList>
            <person name="Brown T."/>
            <person name="Elewa A."/>
            <person name="Iarovenko S."/>
            <person name="Subramanian E."/>
            <person name="Araus A.J."/>
            <person name="Petzold A."/>
            <person name="Susuki M."/>
            <person name="Suzuki K.-i.T."/>
            <person name="Hayashi T."/>
            <person name="Toyoda A."/>
            <person name="Oliveira C."/>
            <person name="Osipova E."/>
            <person name="Leigh N.D."/>
            <person name="Simon A."/>
            <person name="Yun M.H."/>
        </authorList>
    </citation>
    <scope>NUCLEOTIDE SEQUENCE</scope>
    <source>
        <strain evidence="3">20211129_DDA</strain>
        <tissue evidence="3">Liver</tissue>
    </source>
</reference>
<keyword evidence="4" id="KW-1185">Reference proteome</keyword>
<feature type="region of interest" description="Disordered" evidence="1">
    <location>
        <begin position="146"/>
        <end position="165"/>
    </location>
</feature>
<dbReference type="CDD" id="cd01650">
    <property type="entry name" value="RT_nLTR_like"/>
    <property type="match status" value="1"/>
</dbReference>
<name>A0AAV7MUT4_PLEWA</name>
<dbReference type="Pfam" id="PF00078">
    <property type="entry name" value="RVT_1"/>
    <property type="match status" value="1"/>
</dbReference>
<evidence type="ECO:0000256" key="1">
    <source>
        <dbReference type="SAM" id="MobiDB-lite"/>
    </source>
</evidence>
<protein>
    <recommendedName>
        <fullName evidence="2">Reverse transcriptase domain-containing protein</fullName>
    </recommendedName>
</protein>
<sequence>MMRPGSVLLADTAVGSSTTSRFLPEDPLQAGWNSGHVAPSWIWRCALKRLRCPLSLPLRWLLERTPDSLATHKEATRKHHQLIRLAKRSHFTEHLNNNAHNSKELFCIVKELSNPSANVNDVPPSQKLCDALSTFLYQKIATIHDSLNTTPPPDPTPDNSSDADRLTTWTHVDDAETRKTMNSIHSGSPSDPCPHHVYNKADSTIAPQLRKIINLSFDIATFLDSWKHADIQALLKKPKADLNDLKNFRPISLLPFPAKVIEKIVNTQLTHYLEDNSILDPSQSGFRCNHSTETALLATTDDIRQQMDNGETSALIPLDLSAAFDTVCHRTLVTRLHEAGIQDKAFNWISSFLSGRTQRVRLSPFCSEATNLICGVPQGSSLSPTLFNVYMAALAQLALQHNLSILSYTDDTQLILSLTNDPHTAKANLHEGLKSIAEIYKWILTETRKTVTQALVSSRLDYGNALYTGIPEKDIQRLQCIQNASAGLILDISRQCHISHHLKDLHWLPVDRRITFKLLTHAHKALHNAGPAYLNNRLNFYVPSRQLRSANLSLAIVPRFQRKTSGGRSFSYLAAKTWNSLPTPQRQTQDLLTFRRLLKTWLFDQ</sequence>
<gene>
    <name evidence="3" type="ORF">NDU88_004758</name>
</gene>
<feature type="domain" description="Reverse transcriptase" evidence="2">
    <location>
        <begin position="215"/>
        <end position="472"/>
    </location>
</feature>
<comment type="caution">
    <text evidence="3">The sequence shown here is derived from an EMBL/GenBank/DDBJ whole genome shotgun (WGS) entry which is preliminary data.</text>
</comment>